<proteinExistence type="predicted"/>
<gene>
    <name evidence="2" type="ORF">MEDL_48803</name>
</gene>
<name>A0A8S3U6G5_MYTED</name>
<feature type="region of interest" description="Disordered" evidence="1">
    <location>
        <begin position="1"/>
        <end position="30"/>
    </location>
</feature>
<dbReference type="EMBL" id="CAJPWZ010002347">
    <property type="protein sequence ID" value="CAG2236280.1"/>
    <property type="molecule type" value="Genomic_DNA"/>
</dbReference>
<reference evidence="2" key="1">
    <citation type="submission" date="2021-03" db="EMBL/GenBank/DDBJ databases">
        <authorList>
            <person name="Bekaert M."/>
        </authorList>
    </citation>
    <scope>NUCLEOTIDE SEQUENCE</scope>
</reference>
<evidence type="ECO:0000313" key="2">
    <source>
        <dbReference type="EMBL" id="CAG2236280.1"/>
    </source>
</evidence>
<dbReference type="Proteomes" id="UP000683360">
    <property type="component" value="Unassembled WGS sequence"/>
</dbReference>
<organism evidence="2 3">
    <name type="scientific">Mytilus edulis</name>
    <name type="common">Blue mussel</name>
    <dbReference type="NCBI Taxonomy" id="6550"/>
    <lineage>
        <taxon>Eukaryota</taxon>
        <taxon>Metazoa</taxon>
        <taxon>Spiralia</taxon>
        <taxon>Lophotrochozoa</taxon>
        <taxon>Mollusca</taxon>
        <taxon>Bivalvia</taxon>
        <taxon>Autobranchia</taxon>
        <taxon>Pteriomorphia</taxon>
        <taxon>Mytilida</taxon>
        <taxon>Mytiloidea</taxon>
        <taxon>Mytilidae</taxon>
        <taxon>Mytilinae</taxon>
        <taxon>Mytilus</taxon>
    </lineage>
</organism>
<protein>
    <submittedName>
        <fullName evidence="2">Uncharacterized protein</fullName>
    </submittedName>
</protein>
<dbReference type="OrthoDB" id="6158860at2759"/>
<accession>A0A8S3U6G5</accession>
<feature type="region of interest" description="Disordered" evidence="1">
    <location>
        <begin position="139"/>
        <end position="174"/>
    </location>
</feature>
<evidence type="ECO:0000256" key="1">
    <source>
        <dbReference type="SAM" id="MobiDB-lite"/>
    </source>
</evidence>
<evidence type="ECO:0000313" key="3">
    <source>
        <dbReference type="Proteomes" id="UP000683360"/>
    </source>
</evidence>
<comment type="caution">
    <text evidence="2">The sequence shown here is derived from an EMBL/GenBank/DDBJ whole genome shotgun (WGS) entry which is preliminary data.</text>
</comment>
<keyword evidence="3" id="KW-1185">Reference proteome</keyword>
<dbReference type="AlphaFoldDB" id="A0A8S3U6G5"/>
<sequence>MSASTSRQPSDDETPPAKVQKRNSFLPSFDGGHRDILQVSRIKARMVAAGQMDDHKEKMLKYSEKAKENELQIKSNCLRHHGRKKRPMQLRRLSSSNICHRKRMTQMMKHRFIVRPLTWRSDEYTNCLRALDAKHKTTLSQQGKRVFNRRKTGAPSTRPRPENVSNSNDWVIKK</sequence>
<feature type="compositionally biased region" description="Polar residues" evidence="1">
    <location>
        <begin position="163"/>
        <end position="174"/>
    </location>
</feature>